<evidence type="ECO:0000313" key="2">
    <source>
        <dbReference type="Proteomes" id="UP000614239"/>
    </source>
</evidence>
<keyword evidence="2" id="KW-1185">Reference proteome</keyword>
<dbReference type="Proteomes" id="UP000614239">
    <property type="component" value="Unassembled WGS sequence"/>
</dbReference>
<reference evidence="1" key="2">
    <citation type="submission" date="2020-09" db="EMBL/GenBank/DDBJ databases">
        <authorList>
            <person name="Sun Q."/>
            <person name="Zhou Y."/>
        </authorList>
    </citation>
    <scope>NUCLEOTIDE SEQUENCE</scope>
    <source>
        <strain evidence="1">CGMCC 4.7372</strain>
    </source>
</reference>
<gene>
    <name evidence="1" type="ORF">GCM10011612_05270</name>
</gene>
<dbReference type="AlphaFoldDB" id="A0A8H9LFH3"/>
<organism evidence="1 2">
    <name type="scientific">Actinomyces gaoshouyii</name>
    <dbReference type="NCBI Taxonomy" id="1960083"/>
    <lineage>
        <taxon>Bacteria</taxon>
        <taxon>Bacillati</taxon>
        <taxon>Actinomycetota</taxon>
        <taxon>Actinomycetes</taxon>
        <taxon>Actinomycetales</taxon>
        <taxon>Actinomycetaceae</taxon>
        <taxon>Actinomyces</taxon>
    </lineage>
</organism>
<sequence length="166" mass="19136">MTERPSQAYEKPPLNENQLLDRDRSLRLFVMDALQRVEVAVRASISNTMSLKAPGGAFWYLDPRNFDGEIRFSDSLSTISRETRRHKQRTQRQAPEHANTLERKRLYPVLVSLQTILYTISPHSTWAKRLHALLHHSAFVPLTALGMTEGWDKDPFWADVIVDAHS</sequence>
<dbReference type="InterPro" id="IPR011664">
    <property type="entry name" value="Abi_system_AbiD/AbiF-like"/>
</dbReference>
<name>A0A8H9LFH3_9ACTO</name>
<proteinExistence type="predicted"/>
<accession>A0A8H9LFH3</accession>
<dbReference type="RefSeq" id="WP_229657864.1">
    <property type="nucleotide sequence ID" value="NZ_BMNJ01000002.1"/>
</dbReference>
<dbReference type="EMBL" id="BMNJ01000002">
    <property type="protein sequence ID" value="GGO96035.1"/>
    <property type="molecule type" value="Genomic_DNA"/>
</dbReference>
<protein>
    <submittedName>
        <fullName evidence="1">Uncharacterized protein</fullName>
    </submittedName>
</protein>
<dbReference type="Pfam" id="PF07751">
    <property type="entry name" value="Abi_2"/>
    <property type="match status" value="1"/>
</dbReference>
<evidence type="ECO:0000313" key="1">
    <source>
        <dbReference type="EMBL" id="GGO96035.1"/>
    </source>
</evidence>
<reference evidence="1" key="1">
    <citation type="journal article" date="2014" name="Int. J. Syst. Evol. Microbiol.">
        <title>Complete genome sequence of Corynebacterium casei LMG S-19264T (=DSM 44701T), isolated from a smear-ripened cheese.</title>
        <authorList>
            <consortium name="US DOE Joint Genome Institute (JGI-PGF)"/>
            <person name="Walter F."/>
            <person name="Albersmeier A."/>
            <person name="Kalinowski J."/>
            <person name="Ruckert C."/>
        </authorList>
    </citation>
    <scope>NUCLEOTIDE SEQUENCE</scope>
    <source>
        <strain evidence="1">CGMCC 4.7372</strain>
    </source>
</reference>
<comment type="caution">
    <text evidence="1">The sequence shown here is derived from an EMBL/GenBank/DDBJ whole genome shotgun (WGS) entry which is preliminary data.</text>
</comment>